<dbReference type="EMBL" id="HACG01036906">
    <property type="protein sequence ID" value="CEK83771.1"/>
    <property type="molecule type" value="Transcribed_RNA"/>
</dbReference>
<organism evidence="1">
    <name type="scientific">Arion vulgaris</name>
    <dbReference type="NCBI Taxonomy" id="1028688"/>
    <lineage>
        <taxon>Eukaryota</taxon>
        <taxon>Metazoa</taxon>
        <taxon>Spiralia</taxon>
        <taxon>Lophotrochozoa</taxon>
        <taxon>Mollusca</taxon>
        <taxon>Gastropoda</taxon>
        <taxon>Heterobranchia</taxon>
        <taxon>Euthyneura</taxon>
        <taxon>Panpulmonata</taxon>
        <taxon>Eupulmonata</taxon>
        <taxon>Stylommatophora</taxon>
        <taxon>Helicina</taxon>
        <taxon>Arionoidea</taxon>
        <taxon>Arionidae</taxon>
        <taxon>Arion</taxon>
    </lineage>
</organism>
<dbReference type="AlphaFoldDB" id="A0A0B7AUS6"/>
<reference evidence="1" key="1">
    <citation type="submission" date="2014-12" db="EMBL/GenBank/DDBJ databases">
        <title>Insight into the proteome of Arion vulgaris.</title>
        <authorList>
            <person name="Aradska J."/>
            <person name="Bulat T."/>
            <person name="Smidak R."/>
            <person name="Sarate P."/>
            <person name="Gangsoo J."/>
            <person name="Sialana F."/>
            <person name="Bilban M."/>
            <person name="Lubec G."/>
        </authorList>
    </citation>
    <scope>NUCLEOTIDE SEQUENCE</scope>
    <source>
        <tissue evidence="1">Skin</tissue>
    </source>
</reference>
<protein>
    <submittedName>
        <fullName evidence="1">Uncharacterized protein</fullName>
    </submittedName>
</protein>
<accession>A0A0B7AUS6</accession>
<proteinExistence type="predicted"/>
<name>A0A0B7AUS6_9EUPU</name>
<sequence>MPAVIVRNSATICMSQISDPKKQQVHSIKQATTLNTLTLQDKFLTLPNTLKVTY</sequence>
<evidence type="ECO:0000313" key="1">
    <source>
        <dbReference type="EMBL" id="CEK83771.1"/>
    </source>
</evidence>
<gene>
    <name evidence="1" type="primary">ORF138934</name>
</gene>